<dbReference type="PATRIC" id="fig|762967.3.peg.470"/>
<evidence type="ECO:0000256" key="1">
    <source>
        <dbReference type="SAM" id="MobiDB-lite"/>
    </source>
</evidence>
<dbReference type="AlphaFoldDB" id="H3KCW3"/>
<feature type="region of interest" description="Disordered" evidence="1">
    <location>
        <begin position="49"/>
        <end position="70"/>
    </location>
</feature>
<sequence length="70" mass="7698">MGRHGVEFPSGMWVTEGDPSFESAAIISAHLPENAQGRPCLHRVFPRAARNPDPHDTTFTHCRGNPTDCL</sequence>
<dbReference type="Proteomes" id="UP000004956">
    <property type="component" value="Unassembled WGS sequence"/>
</dbReference>
<proteinExistence type="predicted"/>
<keyword evidence="3" id="KW-1185">Reference proteome</keyword>
<reference evidence="2 3" key="1">
    <citation type="submission" date="2011-11" db="EMBL/GenBank/DDBJ databases">
        <authorList>
            <person name="Weinstock G."/>
            <person name="Sodergren E."/>
            <person name="Clifton S."/>
            <person name="Fulton L."/>
            <person name="Fulton B."/>
            <person name="Courtney L."/>
            <person name="Fronick C."/>
            <person name="Harrison M."/>
            <person name="Strong C."/>
            <person name="Farmer C."/>
            <person name="Delahaunty K."/>
            <person name="Markovic C."/>
            <person name="Hall O."/>
            <person name="Minx P."/>
            <person name="Tomlinson C."/>
            <person name="Mitreva M."/>
            <person name="Hou S."/>
            <person name="Chen J."/>
            <person name="Wollam A."/>
            <person name="Pepin K.H."/>
            <person name="Johnson M."/>
            <person name="Bhonagiri V."/>
            <person name="Zhang X."/>
            <person name="Suruliraj S."/>
            <person name="Warren W."/>
            <person name="Chinwalla A."/>
            <person name="Mardis E.R."/>
            <person name="Wilson R.K."/>
        </authorList>
    </citation>
    <scope>NUCLEOTIDE SEQUENCE [LARGE SCALE GENOMIC DNA]</scope>
    <source>
        <strain evidence="2 3">YIT 11816</strain>
    </source>
</reference>
<organism evidence="2 3">
    <name type="scientific">Sutterella parvirubra YIT 11816</name>
    <dbReference type="NCBI Taxonomy" id="762967"/>
    <lineage>
        <taxon>Bacteria</taxon>
        <taxon>Pseudomonadati</taxon>
        <taxon>Pseudomonadota</taxon>
        <taxon>Betaproteobacteria</taxon>
        <taxon>Burkholderiales</taxon>
        <taxon>Sutterellaceae</taxon>
        <taxon>Sutterella</taxon>
    </lineage>
</organism>
<accession>H3KCW3</accession>
<protein>
    <submittedName>
        <fullName evidence="2">Uncharacterized protein</fullName>
    </submittedName>
</protein>
<comment type="caution">
    <text evidence="2">The sequence shown here is derived from an EMBL/GenBank/DDBJ whole genome shotgun (WGS) entry which is preliminary data.</text>
</comment>
<evidence type="ECO:0000313" key="2">
    <source>
        <dbReference type="EMBL" id="EHY32040.1"/>
    </source>
</evidence>
<gene>
    <name evidence="2" type="ORF">HMPREF9440_00566</name>
</gene>
<evidence type="ECO:0000313" key="3">
    <source>
        <dbReference type="Proteomes" id="UP000004956"/>
    </source>
</evidence>
<dbReference type="HOGENOM" id="CLU_2756360_0_0_4"/>
<name>H3KCW3_9BURK</name>
<dbReference type="EMBL" id="AFBQ01000066">
    <property type="protein sequence ID" value="EHY32040.1"/>
    <property type="molecule type" value="Genomic_DNA"/>
</dbReference>